<evidence type="ECO:0000256" key="2">
    <source>
        <dbReference type="ARBA" id="ARBA00005988"/>
    </source>
</evidence>
<comment type="function">
    <text evidence="7">May be involved in cell-cell interactions.</text>
</comment>
<dbReference type="FunFam" id="2.60.40.1120:FF:000007">
    <property type="entry name" value="Carboxypeptidase X, M14 family member 2"/>
    <property type="match status" value="1"/>
</dbReference>
<keyword evidence="5" id="KW-1015">Disulfide bond</keyword>
<dbReference type="Gene3D" id="2.60.120.260">
    <property type="entry name" value="Galactose-binding domain-like"/>
    <property type="match status" value="1"/>
</dbReference>
<evidence type="ECO:0000256" key="10">
    <source>
        <dbReference type="SAM" id="Phobius"/>
    </source>
</evidence>
<keyword evidence="10" id="KW-0812">Transmembrane</keyword>
<dbReference type="SUPFAM" id="SSF49785">
    <property type="entry name" value="Galactose-binding domain-like"/>
    <property type="match status" value="1"/>
</dbReference>
<evidence type="ECO:0000259" key="11">
    <source>
        <dbReference type="PROSITE" id="PS50022"/>
    </source>
</evidence>
<dbReference type="CDD" id="cd03869">
    <property type="entry name" value="M14_CPX_like"/>
    <property type="match status" value="1"/>
</dbReference>
<dbReference type="SUPFAM" id="SSF53187">
    <property type="entry name" value="Zn-dependent exopeptidases"/>
    <property type="match status" value="1"/>
</dbReference>
<dbReference type="FunFam" id="3.40.630.10:FF:000007">
    <property type="entry name" value="Carboxypeptidase X (M14 family), member 1"/>
    <property type="match status" value="1"/>
</dbReference>
<dbReference type="Pfam" id="PF13620">
    <property type="entry name" value="CarboxypepD_reg"/>
    <property type="match status" value="1"/>
</dbReference>
<dbReference type="InterPro" id="IPR000863">
    <property type="entry name" value="Sulfotransferase_dom"/>
</dbReference>
<keyword evidence="6" id="KW-0325">Glycoprotein</keyword>
<dbReference type="Gene3D" id="3.40.630.10">
    <property type="entry name" value="Zn peptidases"/>
    <property type="match status" value="1"/>
</dbReference>
<dbReference type="CDD" id="cd00057">
    <property type="entry name" value="FA58C"/>
    <property type="match status" value="1"/>
</dbReference>
<feature type="domain" description="Peptidase M14" evidence="12">
    <location>
        <begin position="714"/>
        <end position="1037"/>
    </location>
</feature>
<dbReference type="InterPro" id="IPR000834">
    <property type="entry name" value="Peptidase_M14"/>
</dbReference>
<accession>A0A8C0NT01</accession>
<keyword evidence="10" id="KW-1133">Transmembrane helix</keyword>
<dbReference type="PANTHER" id="PTHR11532:SF45">
    <property type="entry name" value="INACTIVE CARBOXYPEPTIDASE-LIKE PROTEIN X2"/>
    <property type="match status" value="1"/>
</dbReference>
<dbReference type="GO" id="GO:0008270">
    <property type="term" value="F:zinc ion binding"/>
    <property type="evidence" value="ECO:0007669"/>
    <property type="project" value="InterPro"/>
</dbReference>
<proteinExistence type="inferred from homology"/>
<reference evidence="14" key="3">
    <citation type="submission" date="2019-03" db="EMBL/GenBank/DDBJ databases">
        <authorList>
            <person name="Warren W.C."/>
            <person name="Johnson G.S."/>
        </authorList>
    </citation>
    <scope>NUCLEOTIDE SEQUENCE [LARGE SCALE GENOMIC DNA]</scope>
    <source>
        <strain evidence="14">Basenji</strain>
    </source>
</reference>
<organism evidence="14 17">
    <name type="scientific">Canis lupus familiaris</name>
    <name type="common">Dog</name>
    <name type="synonym">Canis familiaris</name>
    <dbReference type="NCBI Taxonomy" id="9615"/>
    <lineage>
        <taxon>Eukaryota</taxon>
        <taxon>Metazoa</taxon>
        <taxon>Chordata</taxon>
        <taxon>Craniata</taxon>
        <taxon>Vertebrata</taxon>
        <taxon>Euteleostomi</taxon>
        <taxon>Mammalia</taxon>
        <taxon>Eutheria</taxon>
        <taxon>Laurasiatheria</taxon>
        <taxon>Carnivora</taxon>
        <taxon>Caniformia</taxon>
        <taxon>Canidae</taxon>
        <taxon>Canis</taxon>
    </lineage>
</organism>
<dbReference type="CDD" id="cd11308">
    <property type="entry name" value="Peptidase_M14NE-CP-C_like"/>
    <property type="match status" value="1"/>
</dbReference>
<reference evidence="14" key="4">
    <citation type="submission" date="2025-05" db="UniProtKB">
        <authorList>
            <consortium name="Ensembl"/>
        </authorList>
    </citation>
    <scope>IDENTIFICATION</scope>
</reference>
<evidence type="ECO:0000259" key="12">
    <source>
        <dbReference type="PROSITE" id="PS52035"/>
    </source>
</evidence>
<evidence type="ECO:0000313" key="16">
    <source>
        <dbReference type="Proteomes" id="UP000002254"/>
    </source>
</evidence>
<feature type="transmembrane region" description="Helical" evidence="10">
    <location>
        <begin position="80"/>
        <end position="98"/>
    </location>
</feature>
<dbReference type="Proteomes" id="UP000002254">
    <property type="component" value="Chromosome 28"/>
</dbReference>
<dbReference type="Pfam" id="PF00246">
    <property type="entry name" value="Peptidase_M14"/>
    <property type="match status" value="1"/>
</dbReference>
<dbReference type="InterPro" id="IPR008979">
    <property type="entry name" value="Galactose-bd-like_sf"/>
</dbReference>
<dbReference type="Pfam" id="PF00685">
    <property type="entry name" value="Sulfotransfer_1"/>
    <property type="match status" value="1"/>
</dbReference>
<dbReference type="GO" id="GO:0004181">
    <property type="term" value="F:metallocarboxypeptidase activity"/>
    <property type="evidence" value="ECO:0007669"/>
    <property type="project" value="InterPro"/>
</dbReference>
<dbReference type="Ensembl" id="ENSCAFT00030035958.1">
    <property type="protein sequence ID" value="ENSCAFP00030031365.1"/>
    <property type="gene ID" value="ENSCAFG00030019584.1"/>
</dbReference>
<evidence type="ECO:0000313" key="17">
    <source>
        <dbReference type="Proteomes" id="UP000694429"/>
    </source>
</evidence>
<evidence type="ECO:0000256" key="5">
    <source>
        <dbReference type="ARBA" id="ARBA00023157"/>
    </source>
</evidence>
<dbReference type="InterPro" id="IPR027417">
    <property type="entry name" value="P-loop_NTPase"/>
</dbReference>
<dbReference type="PROSITE" id="PS50022">
    <property type="entry name" value="FA58C_3"/>
    <property type="match status" value="1"/>
</dbReference>
<dbReference type="GO" id="GO:0008146">
    <property type="term" value="F:sulfotransferase activity"/>
    <property type="evidence" value="ECO:0007669"/>
    <property type="project" value="InterPro"/>
</dbReference>
<dbReference type="PRINTS" id="PR00765">
    <property type="entry name" value="CRBOXYPTASEA"/>
</dbReference>
<dbReference type="Gene3D" id="3.40.50.300">
    <property type="entry name" value="P-loop containing nucleotide triphosphate hydrolases"/>
    <property type="match status" value="1"/>
</dbReference>
<dbReference type="SMART" id="SM00631">
    <property type="entry name" value="Zn_pept"/>
    <property type="match status" value="1"/>
</dbReference>
<evidence type="ECO:0000256" key="1">
    <source>
        <dbReference type="ARBA" id="ARBA00004613"/>
    </source>
</evidence>
<keyword evidence="4" id="KW-0732">Signal</keyword>
<reference evidence="13 16" key="1">
    <citation type="journal article" date="2005" name="Nature">
        <title>Genome sequence, comparative analysis and haplotype structure of the domestic dog.</title>
        <authorList>
            <consortium name="Broad Sequencing Platform"/>
            <person name="Lindblad-Toh K."/>
            <person name="Wade C.M."/>
            <person name="Mikkelsen T.S."/>
            <person name="Karlsson E.K."/>
            <person name="Jaffe D.B."/>
            <person name="Kamal M."/>
            <person name="Clamp M."/>
            <person name="Chang J.L."/>
            <person name="Kulbokas E.J. III"/>
            <person name="Zody M.C."/>
            <person name="Mauceli E."/>
            <person name="Xie X."/>
            <person name="Breen M."/>
            <person name="Wayne R.K."/>
            <person name="Ostrander E.A."/>
            <person name="Ponting C.P."/>
            <person name="Galibert F."/>
            <person name="Smith D.R."/>
            <person name="DeJong P.J."/>
            <person name="Kirkness E."/>
            <person name="Alvarez P."/>
            <person name="Biagi T."/>
            <person name="Brockman W."/>
            <person name="Butler J."/>
            <person name="Chin C.W."/>
            <person name="Cook A."/>
            <person name="Cuff J."/>
            <person name="Daly M.J."/>
            <person name="DeCaprio D."/>
            <person name="Gnerre S."/>
            <person name="Grabherr M."/>
            <person name="Kellis M."/>
            <person name="Kleber M."/>
            <person name="Bardeleben C."/>
            <person name="Goodstadt L."/>
            <person name="Heger A."/>
            <person name="Hitte C."/>
            <person name="Kim L."/>
            <person name="Koepfli K.P."/>
            <person name="Parker H.G."/>
            <person name="Pollinger J.P."/>
            <person name="Searle S.M."/>
            <person name="Sutter N.B."/>
            <person name="Thomas R."/>
            <person name="Webber C."/>
            <person name="Baldwin J."/>
            <person name="Abebe A."/>
            <person name="Abouelleil A."/>
            <person name="Aftuck L."/>
            <person name="Ait-Zahra M."/>
            <person name="Aldredge T."/>
            <person name="Allen N."/>
            <person name="An P."/>
            <person name="Anderson S."/>
            <person name="Antoine C."/>
            <person name="Arachchi H."/>
            <person name="Aslam A."/>
            <person name="Ayotte L."/>
            <person name="Bachantsang P."/>
            <person name="Barry A."/>
            <person name="Bayul T."/>
            <person name="Benamara M."/>
            <person name="Berlin A."/>
            <person name="Bessette D."/>
            <person name="Blitshteyn B."/>
            <person name="Bloom T."/>
            <person name="Blye J."/>
            <person name="Boguslavskiy L."/>
            <person name="Bonnet C."/>
            <person name="Boukhgalter B."/>
            <person name="Brown A."/>
            <person name="Cahill P."/>
            <person name="Calixte N."/>
            <person name="Camarata J."/>
            <person name="Cheshatsang Y."/>
            <person name="Chu J."/>
            <person name="Citroen M."/>
            <person name="Collymore A."/>
            <person name="Cooke P."/>
            <person name="Dawoe T."/>
            <person name="Daza R."/>
            <person name="Decktor K."/>
            <person name="DeGray S."/>
            <person name="Dhargay N."/>
            <person name="Dooley K."/>
            <person name="Dooley K."/>
            <person name="Dorje P."/>
            <person name="Dorjee K."/>
            <person name="Dorris L."/>
            <person name="Duffey N."/>
            <person name="Dupes A."/>
            <person name="Egbiremolen O."/>
            <person name="Elong R."/>
            <person name="Falk J."/>
            <person name="Farina A."/>
            <person name="Faro S."/>
            <person name="Ferguson D."/>
            <person name="Ferreira P."/>
            <person name="Fisher S."/>
            <person name="FitzGerald M."/>
            <person name="Foley K."/>
            <person name="Foley C."/>
            <person name="Franke A."/>
            <person name="Friedrich D."/>
            <person name="Gage D."/>
            <person name="Garber M."/>
            <person name="Gearin G."/>
            <person name="Giannoukos G."/>
            <person name="Goode T."/>
            <person name="Goyette A."/>
            <person name="Graham J."/>
            <person name="Grandbois E."/>
            <person name="Gyaltsen K."/>
            <person name="Hafez N."/>
            <person name="Hagopian D."/>
            <person name="Hagos B."/>
            <person name="Hall J."/>
            <person name="Healy C."/>
            <person name="Hegarty R."/>
            <person name="Honan T."/>
            <person name="Horn A."/>
            <person name="Houde N."/>
            <person name="Hughes L."/>
            <person name="Hunnicutt L."/>
            <person name="Husby M."/>
            <person name="Jester B."/>
            <person name="Jones C."/>
            <person name="Kamat A."/>
            <person name="Kanga B."/>
            <person name="Kells C."/>
            <person name="Khazanovich D."/>
            <person name="Kieu A.C."/>
            <person name="Kisner P."/>
            <person name="Kumar M."/>
            <person name="Lance K."/>
            <person name="Landers T."/>
            <person name="Lara M."/>
            <person name="Lee W."/>
            <person name="Leger J.P."/>
            <person name="Lennon N."/>
            <person name="Leuper L."/>
            <person name="LeVine S."/>
            <person name="Liu J."/>
            <person name="Liu X."/>
            <person name="Lokyitsang Y."/>
            <person name="Lokyitsang T."/>
            <person name="Lui A."/>
            <person name="Macdonald J."/>
            <person name="Major J."/>
            <person name="Marabella R."/>
            <person name="Maru K."/>
            <person name="Matthews C."/>
            <person name="McDonough S."/>
            <person name="Mehta T."/>
            <person name="Meldrim J."/>
            <person name="Melnikov A."/>
            <person name="Meneus L."/>
            <person name="Mihalev A."/>
            <person name="Mihova T."/>
            <person name="Miller K."/>
            <person name="Mittelman R."/>
            <person name="Mlenga V."/>
            <person name="Mulrain L."/>
            <person name="Munson G."/>
            <person name="Navidi A."/>
            <person name="Naylor J."/>
            <person name="Nguyen T."/>
            <person name="Nguyen N."/>
            <person name="Nguyen C."/>
            <person name="Nguyen T."/>
            <person name="Nicol R."/>
            <person name="Norbu N."/>
            <person name="Norbu C."/>
            <person name="Novod N."/>
            <person name="Nyima T."/>
            <person name="Olandt P."/>
            <person name="O'Neill B."/>
            <person name="O'Neill K."/>
            <person name="Osman S."/>
            <person name="Oyono L."/>
            <person name="Patti C."/>
            <person name="Perrin D."/>
            <person name="Phunkhang P."/>
            <person name="Pierre F."/>
            <person name="Priest M."/>
            <person name="Rachupka A."/>
            <person name="Raghuraman S."/>
            <person name="Rameau R."/>
            <person name="Ray V."/>
            <person name="Raymond C."/>
            <person name="Rege F."/>
            <person name="Rise C."/>
            <person name="Rogers J."/>
            <person name="Rogov P."/>
            <person name="Sahalie J."/>
            <person name="Settipalli S."/>
            <person name="Sharpe T."/>
            <person name="Shea T."/>
            <person name="Sheehan M."/>
            <person name="Sherpa N."/>
            <person name="Shi J."/>
            <person name="Shih D."/>
            <person name="Sloan J."/>
            <person name="Smith C."/>
            <person name="Sparrow T."/>
            <person name="Stalker J."/>
            <person name="Stange-Thomann N."/>
            <person name="Stavropoulos S."/>
            <person name="Stone C."/>
            <person name="Stone S."/>
            <person name="Sykes S."/>
            <person name="Tchuinga P."/>
            <person name="Tenzing P."/>
            <person name="Tesfaye S."/>
            <person name="Thoulutsang D."/>
            <person name="Thoulutsang Y."/>
            <person name="Topham K."/>
            <person name="Topping I."/>
            <person name="Tsamla T."/>
            <person name="Vassiliev H."/>
            <person name="Venkataraman V."/>
            <person name="Vo A."/>
            <person name="Wangchuk T."/>
            <person name="Wangdi T."/>
            <person name="Weiand M."/>
            <person name="Wilkinson J."/>
            <person name="Wilson A."/>
            <person name="Yadav S."/>
            <person name="Yang S."/>
            <person name="Yang X."/>
            <person name="Young G."/>
            <person name="Yu Q."/>
            <person name="Zainoun J."/>
            <person name="Zembek L."/>
            <person name="Zimmer A."/>
            <person name="Lander E.S."/>
        </authorList>
    </citation>
    <scope>NUCLEOTIDE SEQUENCE [LARGE SCALE GENOMIC DNA]</scope>
    <source>
        <strain evidence="13">Boxer</strain>
    </source>
</reference>
<keyword evidence="10" id="KW-0472">Membrane</keyword>
<evidence type="ECO:0000256" key="4">
    <source>
        <dbReference type="ARBA" id="ARBA00022729"/>
    </source>
</evidence>
<dbReference type="Pfam" id="PF00754">
    <property type="entry name" value="F5_F8_type_C"/>
    <property type="match status" value="1"/>
</dbReference>
<dbReference type="PROSITE" id="PS52035">
    <property type="entry name" value="PEPTIDASE_M14"/>
    <property type="match status" value="1"/>
</dbReference>
<dbReference type="OrthoDB" id="10249045at2759"/>
<dbReference type="InterPro" id="IPR008969">
    <property type="entry name" value="CarboxyPept-like_regulatory"/>
</dbReference>
<dbReference type="GO" id="GO:0006508">
    <property type="term" value="P:proteolysis"/>
    <property type="evidence" value="ECO:0007669"/>
    <property type="project" value="InterPro"/>
</dbReference>
<dbReference type="Ensembl" id="ENSCAFT00040037200.1">
    <property type="protein sequence ID" value="ENSCAFP00040032409.1"/>
    <property type="gene ID" value="ENSCAFG00040020121.1"/>
</dbReference>
<evidence type="ECO:0000313" key="13">
    <source>
        <dbReference type="Ensembl" id="ENSCAFP00000044795.1"/>
    </source>
</evidence>
<gene>
    <name evidence="14" type="primary">CHST15</name>
</gene>
<keyword evidence="3" id="KW-0964">Secreted</keyword>
<dbReference type="InterPro" id="IPR050753">
    <property type="entry name" value="Peptidase_M14_domain"/>
</dbReference>
<dbReference type="SUPFAM" id="SSF49464">
    <property type="entry name" value="Carboxypeptidase regulatory domain-like"/>
    <property type="match status" value="1"/>
</dbReference>
<dbReference type="PROSITE" id="PS01285">
    <property type="entry name" value="FA58C_1"/>
    <property type="match status" value="1"/>
</dbReference>
<dbReference type="FunFam" id="2.60.120.260:FF:000035">
    <property type="entry name" value="probable carboxypeptidase X1 isoform X2"/>
    <property type="match status" value="1"/>
</dbReference>
<evidence type="ECO:0000256" key="6">
    <source>
        <dbReference type="ARBA" id="ARBA00023180"/>
    </source>
</evidence>
<dbReference type="Gene3D" id="2.60.40.1120">
    <property type="entry name" value="Carboxypeptidase-like, regulatory domain"/>
    <property type="match status" value="1"/>
</dbReference>
<dbReference type="Proteomes" id="UP000694429">
    <property type="component" value="Chromosome 28"/>
</dbReference>
<comment type="caution">
    <text evidence="9">Lacks conserved residue(s) required for the propagation of feature annotation.</text>
</comment>
<evidence type="ECO:0000313" key="14">
    <source>
        <dbReference type="Ensembl" id="ENSCAFP00030031365.1"/>
    </source>
</evidence>
<dbReference type="SMART" id="SM00231">
    <property type="entry name" value="FA58C"/>
    <property type="match status" value="1"/>
</dbReference>
<evidence type="ECO:0000256" key="3">
    <source>
        <dbReference type="ARBA" id="ARBA00022525"/>
    </source>
</evidence>
<dbReference type="SUPFAM" id="SSF52540">
    <property type="entry name" value="P-loop containing nucleoside triphosphate hydrolases"/>
    <property type="match status" value="1"/>
</dbReference>
<dbReference type="AlphaFoldDB" id="A0A8C0NT01"/>
<reference evidence="15" key="2">
    <citation type="submission" date="2018-10" db="EMBL/GenBank/DDBJ databases">
        <title>De novo assembly of a Great Dane genome.</title>
        <authorList>
            <person name="Kidd J.M."/>
            <person name="Pendleton A.L."/>
            <person name="Shen F."/>
            <person name="Emery S."/>
        </authorList>
    </citation>
    <scope>NUCLEOTIDE SEQUENCE [LARGE SCALE GENOMIC DNA]</scope>
    <source>
        <strain evidence="15">Great Dane</strain>
    </source>
</reference>
<dbReference type="Ensembl" id="ENSCAFT00000083599.2">
    <property type="protein sequence ID" value="ENSCAFP00000044795.1"/>
    <property type="gene ID" value="ENSCAFG00000012718.6"/>
</dbReference>
<evidence type="ECO:0000256" key="7">
    <source>
        <dbReference type="ARBA" id="ARBA00053417"/>
    </source>
</evidence>
<dbReference type="InterPro" id="IPR057246">
    <property type="entry name" value="CARBOXYPEPT_ZN_1"/>
</dbReference>
<dbReference type="InterPro" id="IPR000421">
    <property type="entry name" value="FA58C"/>
</dbReference>
<evidence type="ECO:0000313" key="15">
    <source>
        <dbReference type="Ensembl" id="ENSCAFP00040032409.1"/>
    </source>
</evidence>
<name>A0A8C0NT01_CANLF</name>
<sequence length="1153" mass="132306">MRHCINCCIQLLPNNERKQQVGCGGGPLHSHPECPACKGENKIVLRVDGKQMNLLAVLEVRAEGNESWGRFLRFKKGKRCSLVFGLMIMTLVMASYILSGAHQELLISSPFHYGAFPSNPSLMDGENPSDGKEHHHQPSVNNISYVKDYPSIKLIINSITARIEFTTRQLPDIEDLKKQELHMFSVIPNKFLPNSKSPCWYEEFTGRNTTDPYLTNSYVLYSKRFRSTFDALRKAFWGHLSHASGKHFRLRCLPRFYIIGQPKCGTTDLYDRLRLHPEVKFSAIKEPHWWTRKRFGIVRLRDGLRDRYPVEDYLDLFDLAAHQIHQGLQASSAKEQSRMTRIIIGEASASTMWDNNAWTFFYDNSTDGEPPFLTQDFIHAFQPDAKLIVMLRDPVERLYSDYLYFASSNKSADDFHEKVTEALQLFENCMLDYSLRACVYNNTLNNAMPVRLQVGLYAVYLLDWLTVFNKDQFLILRLEDHASNVKYTMHRVFQFLNLGKNSNRKGVRTKSSEKAASDDHGIPVAHDDVREGCPPLGLETLKITDFQLHASTSKRYGLGAHRGRLNIQAGINENDFYDGAWCAGRNDLHQWIEVDARRLTKFTGVITQGRNSLWLSDWVTSYKVMVSNDSHTWVTVKNGSGDMIFEGNSEKEIPVLNELPVPMVARYIRINPQSWFDNGSICMRMEILGCPLPDPNNYYHRRNEMTTTDDLDFKHHNYKEMRQLMKVVNEMCPNITRIYNIGKSHQGLKLYAVEISDHPGEHEVGEPEFHYIAGAHGNEVLGRELMLLLMQFLCQEYLAGNARIVRLVEETRIHILPSLNPDGYEKAYEGGSELGGWSLGRWTHDGIDINNNFPDLNTLLWEAEDRQNIPRKVPNHYIAIPEWFLSENATVAVETRAVIAWMEKIPFVLGGNLQGGELVVAYPYDMVRSMWKTQEHSPTPDDHVFRWLAYSYASTHRLMTDARRRVCHTEDFQKEDGTVNGASWHTVAGSLNDFSYLHTNCFELSIYVGCDKYPHESELPEEWENNRESLIVFMEQVHRGIKGMVRDSHGKGIPNAVISVEGVNHDIRTASDGDYWRLLNPGEYVVTAKAEGFTSSTKNCMVGYDMGATHCDFTLSKTNLARIREIMEKFGKQPISLPARRLKLRGRKRRQRG</sequence>
<dbReference type="GO" id="GO:0005576">
    <property type="term" value="C:extracellular region"/>
    <property type="evidence" value="ECO:0007669"/>
    <property type="project" value="UniProtKB-SubCell"/>
</dbReference>
<evidence type="ECO:0000256" key="9">
    <source>
        <dbReference type="PROSITE-ProRule" id="PRU01379"/>
    </source>
</evidence>
<dbReference type="PANTHER" id="PTHR11532">
    <property type="entry name" value="PROTEASE M14 CARBOXYPEPTIDASE"/>
    <property type="match status" value="1"/>
</dbReference>
<dbReference type="PROSITE" id="PS00132">
    <property type="entry name" value="CARBOXYPEPT_ZN_1"/>
    <property type="match status" value="1"/>
</dbReference>
<evidence type="ECO:0000256" key="8">
    <source>
        <dbReference type="ARBA" id="ARBA00073650"/>
    </source>
</evidence>
<comment type="subcellular location">
    <subcellularLocation>
        <location evidence="1">Secreted</location>
    </subcellularLocation>
</comment>
<feature type="domain" description="F5/8 type C" evidence="11">
    <location>
        <begin position="531"/>
        <end position="690"/>
    </location>
</feature>
<protein>
    <recommendedName>
        <fullName evidence="8">Inactive carboxypeptidase-like protein X2</fullName>
    </recommendedName>
</protein>
<dbReference type="PROSITE" id="PS01286">
    <property type="entry name" value="FA58C_2"/>
    <property type="match status" value="1"/>
</dbReference>
<comment type="similarity">
    <text evidence="2 9">Belongs to the peptidase M14 family.</text>
</comment>
<dbReference type="Proteomes" id="UP000694542">
    <property type="component" value="Chromosome 28"/>
</dbReference>